<comment type="catalytic activity">
    <reaction evidence="9">
        <text>4-amino-4-deoxychorismate = 4-aminobenzoate + pyruvate + H(+)</text>
        <dbReference type="Rhea" id="RHEA:16201"/>
        <dbReference type="ChEBI" id="CHEBI:15361"/>
        <dbReference type="ChEBI" id="CHEBI:15378"/>
        <dbReference type="ChEBI" id="CHEBI:17836"/>
        <dbReference type="ChEBI" id="CHEBI:58406"/>
        <dbReference type="EC" id="4.1.3.38"/>
    </reaction>
</comment>
<evidence type="ECO:0000256" key="2">
    <source>
        <dbReference type="ARBA" id="ARBA00009320"/>
    </source>
</evidence>
<gene>
    <name evidence="11" type="primary">pabC</name>
    <name evidence="11" type="ORF">SR900_08600</name>
</gene>
<keyword evidence="6 11" id="KW-0456">Lyase</keyword>
<reference evidence="11 12" key="1">
    <citation type="submission" date="2023-11" db="EMBL/GenBank/DDBJ databases">
        <title>MicrobeMod: A computational toolkit for identifying prokaryotic methylation and restriction-modification with nanopore sequencing.</title>
        <authorList>
            <person name="Crits-Christoph A."/>
            <person name="Kang S.C."/>
            <person name="Lee H."/>
            <person name="Ostrov N."/>
        </authorList>
    </citation>
    <scope>NUCLEOTIDE SEQUENCE [LARGE SCALE GENOMIC DNA]</scope>
    <source>
        <strain evidence="11 12">DSMZ 16071</strain>
    </source>
</reference>
<dbReference type="InterPro" id="IPR036038">
    <property type="entry name" value="Aminotransferase-like"/>
</dbReference>
<protein>
    <recommendedName>
        <fullName evidence="8 10">Aminodeoxychorismate lyase</fullName>
        <ecNumber evidence="8 10">4.1.3.38</ecNumber>
    </recommendedName>
</protein>
<evidence type="ECO:0000256" key="5">
    <source>
        <dbReference type="ARBA" id="ARBA00022909"/>
    </source>
</evidence>
<comment type="pathway">
    <text evidence="7">Cofactor biosynthesis; tetrahydrofolate biosynthesis; 4-aminobenzoate from chorismate: step 2/2.</text>
</comment>
<dbReference type="Gene3D" id="3.20.10.10">
    <property type="entry name" value="D-amino Acid Aminotransferase, subunit A, domain 2"/>
    <property type="match status" value="1"/>
</dbReference>
<dbReference type="InterPro" id="IPR001544">
    <property type="entry name" value="Aminotrans_IV"/>
</dbReference>
<evidence type="ECO:0000313" key="12">
    <source>
        <dbReference type="Proteomes" id="UP001324185"/>
    </source>
</evidence>
<keyword evidence="12" id="KW-1185">Reference proteome</keyword>
<keyword evidence="5" id="KW-0289">Folate biosynthesis</keyword>
<dbReference type="PANTHER" id="PTHR42743:SF2">
    <property type="entry name" value="AMINODEOXYCHORISMATE LYASE"/>
    <property type="match status" value="1"/>
</dbReference>
<dbReference type="GO" id="GO:0008696">
    <property type="term" value="F:4-amino-4-deoxychorismate lyase activity"/>
    <property type="evidence" value="ECO:0007669"/>
    <property type="project" value="UniProtKB-EC"/>
</dbReference>
<dbReference type="Proteomes" id="UP001324185">
    <property type="component" value="Chromosome"/>
</dbReference>
<dbReference type="Gene3D" id="3.30.470.10">
    <property type="match status" value="1"/>
</dbReference>
<dbReference type="SUPFAM" id="SSF56752">
    <property type="entry name" value="D-aminoacid aminotransferase-like PLP-dependent enzymes"/>
    <property type="match status" value="1"/>
</dbReference>
<dbReference type="InterPro" id="IPR043131">
    <property type="entry name" value="BCAT-like_N"/>
</dbReference>
<accession>A0ABZ0X2A0</accession>
<evidence type="ECO:0000313" key="11">
    <source>
        <dbReference type="EMBL" id="WQG84524.1"/>
    </source>
</evidence>
<dbReference type="EC" id="4.1.3.38" evidence="8 10"/>
<comment type="cofactor">
    <cofactor evidence="1">
        <name>pyridoxal 5'-phosphate</name>
        <dbReference type="ChEBI" id="CHEBI:597326"/>
    </cofactor>
</comment>
<evidence type="ECO:0000256" key="1">
    <source>
        <dbReference type="ARBA" id="ARBA00001933"/>
    </source>
</evidence>
<comment type="subunit">
    <text evidence="3">Homodimer.</text>
</comment>
<keyword evidence="4" id="KW-0663">Pyridoxal phosphate</keyword>
<dbReference type="EMBL" id="CP140158">
    <property type="protein sequence ID" value="WQG84524.1"/>
    <property type="molecule type" value="Genomic_DNA"/>
</dbReference>
<dbReference type="Pfam" id="PF01063">
    <property type="entry name" value="Aminotran_4"/>
    <property type="match status" value="1"/>
</dbReference>
<dbReference type="InterPro" id="IPR043132">
    <property type="entry name" value="BCAT-like_C"/>
</dbReference>
<evidence type="ECO:0000256" key="4">
    <source>
        <dbReference type="ARBA" id="ARBA00022898"/>
    </source>
</evidence>
<evidence type="ECO:0000256" key="6">
    <source>
        <dbReference type="ARBA" id="ARBA00023239"/>
    </source>
</evidence>
<dbReference type="InterPro" id="IPR050571">
    <property type="entry name" value="Class-IV_PLP-Dep_Aminotrnsfr"/>
</dbReference>
<evidence type="ECO:0000256" key="9">
    <source>
        <dbReference type="ARBA" id="ARBA00049529"/>
    </source>
</evidence>
<dbReference type="PANTHER" id="PTHR42743">
    <property type="entry name" value="AMINO-ACID AMINOTRANSFERASE"/>
    <property type="match status" value="1"/>
</dbReference>
<comment type="similarity">
    <text evidence="2">Belongs to the class-IV pyridoxal-phosphate-dependent aminotransferase family.</text>
</comment>
<evidence type="ECO:0000256" key="10">
    <source>
        <dbReference type="NCBIfam" id="TIGR03461"/>
    </source>
</evidence>
<dbReference type="InterPro" id="IPR017824">
    <property type="entry name" value="Aminodeoxychorismate_lyase_IV"/>
</dbReference>
<organism evidence="11 12">
    <name type="scientific">Kangiella aquimarina</name>
    <dbReference type="NCBI Taxonomy" id="261965"/>
    <lineage>
        <taxon>Bacteria</taxon>
        <taxon>Pseudomonadati</taxon>
        <taxon>Pseudomonadota</taxon>
        <taxon>Gammaproteobacteria</taxon>
        <taxon>Kangiellales</taxon>
        <taxon>Kangiellaceae</taxon>
        <taxon>Kangiella</taxon>
    </lineage>
</organism>
<dbReference type="NCBIfam" id="TIGR03461">
    <property type="entry name" value="pabC_Proteo"/>
    <property type="match status" value="1"/>
</dbReference>
<proteinExistence type="inferred from homology"/>
<evidence type="ECO:0000256" key="7">
    <source>
        <dbReference type="ARBA" id="ARBA00035633"/>
    </source>
</evidence>
<sequence length="284" mass="31640">MNSKDINKSSNNTWLNGSPYHKVAIDDRGLLYGDSFFTTIKITDGRVEHWMLHSERLIESARRLGFPSPDLTLIEEELQAFVQEQSDITQSVDGVVRLTISRGSGVRGYKAPASPDVQRILSWAPINTSTTFDSGVSLSLCSTPPSLNPMLAGIKHCNRLAEVLAAEEISANCFDGIMSLNDKVICGTKSNIYFYLNEQWQTPKLDLAGVNGTVRRWLLNNQHYFVESDITHKDMATARYCLVSNAIVGIIPVCAIGATHYELFTGWQELAHSYRQSAFSECKQ</sequence>
<name>A0ABZ0X2A0_9GAMM</name>
<evidence type="ECO:0000256" key="3">
    <source>
        <dbReference type="ARBA" id="ARBA00011738"/>
    </source>
</evidence>
<evidence type="ECO:0000256" key="8">
    <source>
        <dbReference type="ARBA" id="ARBA00035676"/>
    </source>
</evidence>
<dbReference type="RefSeq" id="WP_018624998.1">
    <property type="nucleotide sequence ID" value="NZ_CP140158.1"/>
</dbReference>